<reference evidence="7 8" key="1">
    <citation type="submission" date="2021-04" db="EMBL/GenBank/DDBJ databases">
        <authorList>
            <person name="Bliznina A."/>
        </authorList>
    </citation>
    <scope>NUCLEOTIDE SEQUENCE [LARGE SCALE GENOMIC DNA]</scope>
</reference>
<gene>
    <name evidence="7" type="ORF">OKIOD_LOCUS16365</name>
</gene>
<protein>
    <submittedName>
        <fullName evidence="7">Oidioi.mRNA.OKI2018_I69.chr2.g7600.t1.cds</fullName>
    </submittedName>
</protein>
<dbReference type="SMART" id="SM00913">
    <property type="entry name" value="IBN_N"/>
    <property type="match status" value="1"/>
</dbReference>
<dbReference type="PANTHER" id="PTHR10997:SF9">
    <property type="entry name" value="IMPORTIN-9"/>
    <property type="match status" value="1"/>
</dbReference>
<dbReference type="InterPro" id="IPR016024">
    <property type="entry name" value="ARM-type_fold"/>
</dbReference>
<evidence type="ECO:0000313" key="8">
    <source>
        <dbReference type="Proteomes" id="UP001158576"/>
    </source>
</evidence>
<dbReference type="PANTHER" id="PTHR10997">
    <property type="entry name" value="IMPORTIN-7, 8, 11"/>
    <property type="match status" value="1"/>
</dbReference>
<proteinExistence type="predicted"/>
<feature type="region of interest" description="Disordered" evidence="5">
    <location>
        <begin position="870"/>
        <end position="902"/>
    </location>
</feature>
<keyword evidence="3" id="KW-0653">Protein transport</keyword>
<sequence length="985" mass="109648">MDQEILKLIDASFSNENEKRIKAEEALAQCDATQDFPRALLLIGLNEAVGLQYRQSASVLLKNWIDYHWNSSGDKFKEPAASEETKEFIRHGLPRGLANESRAVRNVFAAALSIVAGWEWPEIWPDFVPNLIEALNSDNANMVDGALRCLKEFSTDINGKFAPEMIKNILPKLLEFMTPNSGATPIMAARSLQILTTLTMLLSDARAKTLDDHYEKILTVFRACILRPVDEEDDWLIKRNVFNCFNELVKGFSKKIAPISAHCLQDCWSFIAKLSKQYLAMAINSDETESQEDSDNETAGIQGTVVAAIEFLCTIIEKKAFAKVVQIGVPPLIPSLMIFLQPSAGQINAWEDDPDRFVEEEDDEVMLCSVRTTAMDLLLCIAKDHLEVLLPPLLEYVGESQSGSASWQQRESAYYIIGAVASALEEEHMTKFNIRGYLEGPTLRDLKSGESPFLTGRALWFSARFADKVPPNLLQAFLEATAHGLQNGQSPIVRIQAARAVYEFITNIPLEKREILGSFVTQALGSLIEMCSSAPTEVSCLLLEVITECINVEEDNLEQYGTQLTDLILSTLQSNSSDPHICAIVEDMVEALGKKLTPQVIGQFPTVFSAFVPYLIHIMKTPEDEISKDSDVSNSFIAICLDITTRFVRSIPKPLPEELLRQLYPVIVEKTLQSADTQVIQSGGEAVRGFFAAAGDQICAMEHGLEAAERVILHLLEPNSPEYSASFAGRLVCLILLNTKSYWDLRFLNTATTLTVQQALLLVFARLASADTMGLVNFLDSKNALQPLMQLWLEKQCEVFGAYERKVTVAGLCSLLTLCANGEERLINLSLRKKIEDHSGGRSTRSKKKVEKFADVPFSQIALETLASEWTSQREKEEDLEEILDDDEDDYEEDSSGEVESDEINFGTNGQTAILLSELLAGRGDLEDLEGEEEDDVKSDPLHGIKICEHITEQIRNLANSSLIRETASHLDETNRKILERVITA</sequence>
<dbReference type="EMBL" id="OU015567">
    <property type="protein sequence ID" value="CAG5113496.1"/>
    <property type="molecule type" value="Genomic_DNA"/>
</dbReference>
<evidence type="ECO:0000256" key="1">
    <source>
        <dbReference type="ARBA" id="ARBA00004123"/>
    </source>
</evidence>
<feature type="compositionally biased region" description="Acidic residues" evidence="5">
    <location>
        <begin position="878"/>
        <end position="902"/>
    </location>
</feature>
<dbReference type="InterPro" id="IPR011989">
    <property type="entry name" value="ARM-like"/>
</dbReference>
<evidence type="ECO:0000313" key="7">
    <source>
        <dbReference type="EMBL" id="CAG5113496.1"/>
    </source>
</evidence>
<evidence type="ECO:0000256" key="3">
    <source>
        <dbReference type="ARBA" id="ARBA00022927"/>
    </source>
</evidence>
<dbReference type="Gene3D" id="1.25.10.10">
    <property type="entry name" value="Leucine-rich Repeat Variant"/>
    <property type="match status" value="1"/>
</dbReference>
<name>A0ABN7T6P5_OIKDI</name>
<keyword evidence="8" id="KW-1185">Reference proteome</keyword>
<dbReference type="InterPro" id="IPR001494">
    <property type="entry name" value="Importin-beta_N"/>
</dbReference>
<accession>A0ABN7T6P5</accession>
<evidence type="ECO:0000256" key="4">
    <source>
        <dbReference type="ARBA" id="ARBA00023242"/>
    </source>
</evidence>
<feature type="domain" description="Importin N-terminal" evidence="6">
    <location>
        <begin position="23"/>
        <end position="99"/>
    </location>
</feature>
<organism evidence="7 8">
    <name type="scientific">Oikopleura dioica</name>
    <name type="common">Tunicate</name>
    <dbReference type="NCBI Taxonomy" id="34765"/>
    <lineage>
        <taxon>Eukaryota</taxon>
        <taxon>Metazoa</taxon>
        <taxon>Chordata</taxon>
        <taxon>Tunicata</taxon>
        <taxon>Appendicularia</taxon>
        <taxon>Copelata</taxon>
        <taxon>Oikopleuridae</taxon>
        <taxon>Oikopleura</taxon>
    </lineage>
</organism>
<dbReference type="Proteomes" id="UP001158576">
    <property type="component" value="Chromosome 2"/>
</dbReference>
<dbReference type="SUPFAM" id="SSF48371">
    <property type="entry name" value="ARM repeat"/>
    <property type="match status" value="1"/>
</dbReference>
<keyword evidence="4" id="KW-0539">Nucleus</keyword>
<dbReference type="PROSITE" id="PS50166">
    <property type="entry name" value="IMPORTIN_B_NT"/>
    <property type="match status" value="1"/>
</dbReference>
<evidence type="ECO:0000256" key="5">
    <source>
        <dbReference type="SAM" id="MobiDB-lite"/>
    </source>
</evidence>
<comment type="subcellular location">
    <subcellularLocation>
        <location evidence="1">Nucleus</location>
    </subcellularLocation>
</comment>
<dbReference type="InterPro" id="IPR013598">
    <property type="entry name" value="Exportin-1/Importin-b-like"/>
</dbReference>
<dbReference type="Pfam" id="PF03810">
    <property type="entry name" value="IBN_N"/>
    <property type="match status" value="1"/>
</dbReference>
<keyword evidence="2" id="KW-0813">Transport</keyword>
<evidence type="ECO:0000259" key="6">
    <source>
        <dbReference type="PROSITE" id="PS50166"/>
    </source>
</evidence>
<evidence type="ECO:0000256" key="2">
    <source>
        <dbReference type="ARBA" id="ARBA00022448"/>
    </source>
</evidence>
<dbReference type="Pfam" id="PF25018">
    <property type="entry name" value="HEAT_IPO9_c"/>
    <property type="match status" value="1"/>
</dbReference>
<dbReference type="InterPro" id="IPR056840">
    <property type="entry name" value="HEAT_IPO9_central"/>
</dbReference>
<dbReference type="Pfam" id="PF08389">
    <property type="entry name" value="Xpo1"/>
    <property type="match status" value="1"/>
</dbReference>